<dbReference type="RefSeq" id="XP_011133988.1">
    <property type="nucleotide sequence ID" value="XM_011135686.1"/>
</dbReference>
<accession>A0A023AVC2</accession>
<gene>
    <name evidence="2" type="ORF">GNI_233550</name>
</gene>
<organism evidence="2 3">
    <name type="scientific">Gregarina niphandrodes</name>
    <name type="common">Septate eugregarine</name>
    <dbReference type="NCBI Taxonomy" id="110365"/>
    <lineage>
        <taxon>Eukaryota</taxon>
        <taxon>Sar</taxon>
        <taxon>Alveolata</taxon>
        <taxon>Apicomplexa</taxon>
        <taxon>Conoidasida</taxon>
        <taxon>Gregarinasina</taxon>
        <taxon>Eugregarinorida</taxon>
        <taxon>Gregarinidae</taxon>
        <taxon>Gregarina</taxon>
    </lineage>
</organism>
<evidence type="ECO:0000313" key="3">
    <source>
        <dbReference type="Proteomes" id="UP000019763"/>
    </source>
</evidence>
<dbReference type="Proteomes" id="UP000019763">
    <property type="component" value="Unassembled WGS sequence"/>
</dbReference>
<comment type="caution">
    <text evidence="2">The sequence shown here is derived from an EMBL/GenBank/DDBJ whole genome shotgun (WGS) entry which is preliminary data.</text>
</comment>
<sequence>MTNSIPLPAVHNYANSNEAQGAYILTKRYLSQIKDYAKTTAAELQVYTDNALLAKSLASPIKINPDTETMFYARKMKILLQTMKLSKLSFHYVQGKLNPADLPSRRTNKTQDRPKTNAQINAKISAHIWTPLHYYRTQKHNRTPTRPQPQNPDRTQPDLRSRSDLDLTEIPDNTRKRPIISETTATTEPTQISETDQKRRRLPT</sequence>
<keyword evidence="3" id="KW-1185">Reference proteome</keyword>
<dbReference type="OrthoDB" id="2897838at2759"/>
<feature type="region of interest" description="Disordered" evidence="1">
    <location>
        <begin position="97"/>
        <end position="120"/>
    </location>
</feature>
<dbReference type="VEuPathDB" id="CryptoDB:GNI_233550"/>
<protein>
    <submittedName>
        <fullName evidence="2">Uncharacterized protein</fullName>
    </submittedName>
</protein>
<evidence type="ECO:0000256" key="1">
    <source>
        <dbReference type="SAM" id="MobiDB-lite"/>
    </source>
</evidence>
<dbReference type="AlphaFoldDB" id="A0A023AVC2"/>
<proteinExistence type="predicted"/>
<dbReference type="EMBL" id="AFNH02001869">
    <property type="protein sequence ID" value="EZG42734.1"/>
    <property type="molecule type" value="Genomic_DNA"/>
</dbReference>
<reference evidence="2" key="1">
    <citation type="submission" date="2013-12" db="EMBL/GenBank/DDBJ databases">
        <authorList>
            <person name="Omoto C.K."/>
            <person name="Sibley D."/>
            <person name="Venepally P."/>
            <person name="Hadjithomas M."/>
            <person name="Karamycheva S."/>
            <person name="Brunk B."/>
            <person name="Roos D."/>
            <person name="Caler E."/>
            <person name="Lorenzi H."/>
        </authorList>
    </citation>
    <scope>NUCLEOTIDE SEQUENCE</scope>
</reference>
<evidence type="ECO:0000313" key="2">
    <source>
        <dbReference type="EMBL" id="EZG42734.1"/>
    </source>
</evidence>
<feature type="compositionally biased region" description="Basic and acidic residues" evidence="1">
    <location>
        <begin position="155"/>
        <end position="165"/>
    </location>
</feature>
<feature type="region of interest" description="Disordered" evidence="1">
    <location>
        <begin position="139"/>
        <end position="204"/>
    </location>
</feature>
<feature type="compositionally biased region" description="Polar residues" evidence="1">
    <location>
        <begin position="181"/>
        <end position="194"/>
    </location>
</feature>
<dbReference type="GeneID" id="22916772"/>
<name>A0A023AVC2_GRENI</name>